<dbReference type="RefSeq" id="WP_085071880.1">
    <property type="nucleotide sequence ID" value="NZ_CP019706.1"/>
</dbReference>
<evidence type="ECO:0000313" key="1">
    <source>
        <dbReference type="EMBL" id="ARJ43834.1"/>
    </source>
</evidence>
<keyword evidence="2" id="KW-1185">Reference proteome</keyword>
<dbReference type="EMBL" id="CP019706">
    <property type="protein sequence ID" value="ARJ43834.1"/>
    <property type="molecule type" value="Genomic_DNA"/>
</dbReference>
<dbReference type="NCBIfam" id="NF038335">
    <property type="entry name" value="YPO0640_fam"/>
    <property type="match status" value="1"/>
</dbReference>
<sequence length="160" mass="18808">MVISNNLINQLKQLVMENDERLAPAIVFPDDLYDYNFGRKIGKAPRLFWEQYKNFVEHMDGINIDGCRIYGIENHFNYENDLFTFNGFLTKIACEAPDTMIAEDFYCIEIGGSSLDTYTYDIRSNKWESRDQQQYQNLFISCDTLAEFLQAVLDDIRQHE</sequence>
<dbReference type="KEGG" id="palh:B1H58_18460"/>
<dbReference type="OrthoDB" id="6637529at2"/>
<dbReference type="Proteomes" id="UP000192900">
    <property type="component" value="Chromosome"/>
</dbReference>
<dbReference type="STRING" id="1891675.B1H58_18460"/>
<evidence type="ECO:0008006" key="3">
    <source>
        <dbReference type="Google" id="ProtNLM"/>
    </source>
</evidence>
<evidence type="ECO:0000313" key="2">
    <source>
        <dbReference type="Proteomes" id="UP000192900"/>
    </source>
</evidence>
<name>A0A1W6B9T7_9GAMM</name>
<reference evidence="1 2" key="1">
    <citation type="submission" date="2017-02" db="EMBL/GenBank/DDBJ databases">
        <title>Complete genome sequence of the drought resistance-promoting endophyte Pantoea alhagi LTYR-11Z.</title>
        <authorList>
            <person name="Zhang L."/>
        </authorList>
    </citation>
    <scope>NUCLEOTIDE SEQUENCE [LARGE SCALE GENOMIC DNA]</scope>
    <source>
        <strain evidence="1 2">LTYR-11Z</strain>
    </source>
</reference>
<accession>A0A1W6B9T7</accession>
<protein>
    <recommendedName>
        <fullName evidence="3">SMI1/KNR4 family protein</fullName>
    </recommendedName>
</protein>
<dbReference type="AlphaFoldDB" id="A0A1W6B9T7"/>
<gene>
    <name evidence="1" type="ORF">B1H58_18460</name>
</gene>
<organism evidence="1 2">
    <name type="scientific">Pantoea alhagi</name>
    <dbReference type="NCBI Taxonomy" id="1891675"/>
    <lineage>
        <taxon>Bacteria</taxon>
        <taxon>Pseudomonadati</taxon>
        <taxon>Pseudomonadota</taxon>
        <taxon>Gammaproteobacteria</taxon>
        <taxon>Enterobacterales</taxon>
        <taxon>Erwiniaceae</taxon>
        <taxon>Pantoea</taxon>
    </lineage>
</organism>
<proteinExistence type="predicted"/>